<keyword evidence="3" id="KW-0808">Transferase</keyword>
<protein>
    <submittedName>
        <fullName evidence="3">Methyltransferase</fullName>
    </submittedName>
</protein>
<dbReference type="InterPro" id="IPR051052">
    <property type="entry name" value="Diverse_substrate_MTase"/>
</dbReference>
<dbReference type="InterPro" id="IPR013216">
    <property type="entry name" value="Methyltransf_11"/>
</dbReference>
<dbReference type="STRING" id="86049.A0A1C1CY96"/>
<dbReference type="Pfam" id="PF08241">
    <property type="entry name" value="Methyltransf_11"/>
    <property type="match status" value="1"/>
</dbReference>
<feature type="region of interest" description="Disordered" evidence="1">
    <location>
        <begin position="1"/>
        <end position="20"/>
    </location>
</feature>
<name>A0A1C1CY96_9EURO</name>
<evidence type="ECO:0000256" key="1">
    <source>
        <dbReference type="SAM" id="MobiDB-lite"/>
    </source>
</evidence>
<feature type="domain" description="Methyltransferase type 11" evidence="2">
    <location>
        <begin position="57"/>
        <end position="163"/>
    </location>
</feature>
<evidence type="ECO:0000313" key="3">
    <source>
        <dbReference type="EMBL" id="OCT53517.1"/>
    </source>
</evidence>
<dbReference type="VEuPathDB" id="FungiDB:CLCR_10496"/>
<dbReference type="GO" id="GO:0032259">
    <property type="term" value="P:methylation"/>
    <property type="evidence" value="ECO:0007669"/>
    <property type="project" value="UniProtKB-KW"/>
</dbReference>
<reference evidence="4" key="1">
    <citation type="submission" date="2015-07" db="EMBL/GenBank/DDBJ databases">
        <authorList>
            <person name="Teixeira M.M."/>
            <person name="Souza R.C."/>
            <person name="Almeida L.G."/>
            <person name="Vicente V.A."/>
            <person name="de Hoog S."/>
            <person name="Bocca A.L."/>
            <person name="de Almeida S.R."/>
            <person name="Vasconcelos A.T."/>
            <person name="Felipe M.S."/>
        </authorList>
    </citation>
    <scope>NUCLEOTIDE SEQUENCE [LARGE SCALE GENOMIC DNA]</scope>
    <source>
        <strain evidence="4">KSF</strain>
    </source>
</reference>
<keyword evidence="3" id="KW-0489">Methyltransferase</keyword>
<organism evidence="3 4">
    <name type="scientific">Cladophialophora carrionii</name>
    <dbReference type="NCBI Taxonomy" id="86049"/>
    <lineage>
        <taxon>Eukaryota</taxon>
        <taxon>Fungi</taxon>
        <taxon>Dikarya</taxon>
        <taxon>Ascomycota</taxon>
        <taxon>Pezizomycotina</taxon>
        <taxon>Eurotiomycetes</taxon>
        <taxon>Chaetothyriomycetidae</taxon>
        <taxon>Chaetothyriales</taxon>
        <taxon>Herpotrichiellaceae</taxon>
        <taxon>Cladophialophora</taxon>
    </lineage>
</organism>
<dbReference type="CDD" id="cd02440">
    <property type="entry name" value="AdoMet_MTases"/>
    <property type="match status" value="1"/>
</dbReference>
<dbReference type="VEuPathDB" id="FungiDB:G647_00483"/>
<dbReference type="OrthoDB" id="10027013at2759"/>
<dbReference type="InterPro" id="IPR029063">
    <property type="entry name" value="SAM-dependent_MTases_sf"/>
</dbReference>
<evidence type="ECO:0000313" key="4">
    <source>
        <dbReference type="Proteomes" id="UP000094526"/>
    </source>
</evidence>
<dbReference type="Gene3D" id="3.40.50.150">
    <property type="entry name" value="Vaccinia Virus protein VP39"/>
    <property type="match status" value="1"/>
</dbReference>
<evidence type="ECO:0000259" key="2">
    <source>
        <dbReference type="Pfam" id="PF08241"/>
    </source>
</evidence>
<dbReference type="GO" id="GO:0008757">
    <property type="term" value="F:S-adenosylmethionine-dependent methyltransferase activity"/>
    <property type="evidence" value="ECO:0007669"/>
    <property type="project" value="InterPro"/>
</dbReference>
<dbReference type="eggNOG" id="KOG3010">
    <property type="taxonomic scope" value="Eukaryota"/>
</dbReference>
<keyword evidence="4" id="KW-1185">Reference proteome</keyword>
<dbReference type="AlphaFoldDB" id="A0A1C1CY96"/>
<dbReference type="PANTHER" id="PTHR44942">
    <property type="entry name" value="METHYLTRANSF_11 DOMAIN-CONTAINING PROTEIN"/>
    <property type="match status" value="1"/>
</dbReference>
<gene>
    <name evidence="3" type="ORF">CLCR_10496</name>
</gene>
<feature type="compositionally biased region" description="Polar residues" evidence="1">
    <location>
        <begin position="1"/>
        <end position="10"/>
    </location>
</feature>
<dbReference type="EMBL" id="LGRB01000008">
    <property type="protein sequence ID" value="OCT53517.1"/>
    <property type="molecule type" value="Genomic_DNA"/>
</dbReference>
<dbReference type="Proteomes" id="UP000094526">
    <property type="component" value="Unassembled WGS sequence"/>
</dbReference>
<dbReference type="SUPFAM" id="SSF53335">
    <property type="entry name" value="S-adenosyl-L-methionine-dependent methyltransferases"/>
    <property type="match status" value="1"/>
</dbReference>
<comment type="caution">
    <text evidence="3">The sequence shown here is derived from an EMBL/GenBank/DDBJ whole genome shotgun (WGS) entry which is preliminary data.</text>
</comment>
<proteinExistence type="predicted"/>
<sequence>MATTASSQAARQDPTFRNYDSASAQRYLQHRPGYADKVIDLVISHHTSSGGDLNVVLDVGCGPGIATRSLAPHFQYALGADPGQSMIEAARTVPSSTKSGAPITYEVSSAESLSNLSALKQFSTDGSSCVDLITAATAAHWFDMPRFWGEAAKILKPGGSVIIWCFAGYSIDPNTTPNGHKLREFFKKFEEETLAPYELPGNRISREMYIDLGMPWECIDRLDANDQSLKKLLEEFDEKDFVRLEFNKDGKVAQGEEFFTGTTRTDFARVKALMGTASPVTRWREANREKVERGELEDVMDNFVRRSKEIMEEVPEGKGRDWIDSGSALVVLVVKKRK</sequence>
<accession>A0A1C1CY96</accession>
<dbReference type="PANTHER" id="PTHR44942:SF10">
    <property type="entry name" value="METHYLTRANSFERASE TYPE 11 DOMAIN-CONTAINING PROTEIN"/>
    <property type="match status" value="1"/>
</dbReference>